<protein>
    <submittedName>
        <fullName evidence="1">Glycosyltransferase</fullName>
    </submittedName>
</protein>
<dbReference type="AlphaFoldDB" id="A0AAP0SC67"/>
<dbReference type="SUPFAM" id="SSF53756">
    <property type="entry name" value="UDP-Glycosyltransferase/glycogen phosphorylase"/>
    <property type="match status" value="1"/>
</dbReference>
<dbReference type="Proteomes" id="UP000027121">
    <property type="component" value="Chromosome"/>
</dbReference>
<dbReference type="Gene3D" id="3.40.50.2000">
    <property type="entry name" value="Glycogen Phosphorylase B"/>
    <property type="match status" value="1"/>
</dbReference>
<keyword evidence="2" id="KW-1185">Reference proteome</keyword>
<dbReference type="Pfam" id="PF13692">
    <property type="entry name" value="Glyco_trans_1_4"/>
    <property type="match status" value="1"/>
</dbReference>
<dbReference type="GeneID" id="98284556"/>
<organism evidence="1 2">
    <name type="scientific">Pseudomonas donghuensis</name>
    <dbReference type="NCBI Taxonomy" id="1163398"/>
    <lineage>
        <taxon>Bacteria</taxon>
        <taxon>Pseudomonadati</taxon>
        <taxon>Pseudomonadota</taxon>
        <taxon>Gammaproteobacteria</taxon>
        <taxon>Pseudomonadales</taxon>
        <taxon>Pseudomonadaceae</taxon>
        <taxon>Pseudomonas</taxon>
    </lineage>
</organism>
<evidence type="ECO:0000313" key="1">
    <source>
        <dbReference type="EMBL" id="KDN97864.1"/>
    </source>
</evidence>
<dbReference type="RefSeq" id="WP_081839701.1">
    <property type="nucleotide sequence ID" value="NZ_CP071706.1"/>
</dbReference>
<dbReference type="EMBL" id="CP071706">
    <property type="protein sequence ID" value="KDN97864.1"/>
    <property type="molecule type" value="Genomic_DNA"/>
</dbReference>
<evidence type="ECO:0000313" key="2">
    <source>
        <dbReference type="Proteomes" id="UP000027121"/>
    </source>
</evidence>
<name>A0AAP0SC67_9PSED</name>
<proteinExistence type="predicted"/>
<reference evidence="1 2" key="1">
    <citation type="journal article" date="2014" name="Genome Announc.">
        <title>Genome Sequence of Pseudomonas sp. Strain P482, a Tomato Rhizosphere Isolate with Broad-Spectrum Antimicrobial Activity.</title>
        <authorList>
            <person name="Krzyzanowska D.M."/>
            <person name="Ossowicki A."/>
            <person name="Jafra S."/>
        </authorList>
    </citation>
    <scope>NUCLEOTIDE SEQUENCE [LARGE SCALE GENOMIC DNA]</scope>
    <source>
        <strain evidence="1 2">P482</strain>
    </source>
</reference>
<gene>
    <name evidence="1" type="ORF">BV82_4169</name>
</gene>
<accession>A0AAP0SC67</accession>
<reference evidence="1 2" key="2">
    <citation type="journal article" date="2016" name="Front. Microbiol.">
        <title>When Genome-Based Approach Meets the 'Old but Good': Revealing Genes Involved in the Antibacterial Activity of Pseudomonas sp. P482 against Soft Rot Pathogens.</title>
        <authorList>
            <person name="Krzyzanowska D.M."/>
            <person name="Ossowicki A."/>
            <person name="Rajewska M."/>
            <person name="Maciag T."/>
            <person name="Jablonska M."/>
            <person name="Obuchowski M."/>
            <person name="Heeb S."/>
            <person name="Jafra S."/>
        </authorList>
    </citation>
    <scope>NUCLEOTIDE SEQUENCE [LARGE SCALE GENOMIC DNA]</scope>
    <source>
        <strain evidence="1 2">P482</strain>
    </source>
</reference>
<dbReference type="KEGG" id="pdw:BV82_4169"/>
<sequence length="384" mass="43311">MNVDTVGAKRKAYIFRGLPLIADSRTLRNGAFFSNVTYCTWEKKERSAAGDKKVVTFPLAKDGGWMALKYPMYLLYLFFFSLFKVGRKDTCVCMDLDTFVPVWMGSFFKGATLIFDVVDPASQARFKKIPCPKLIDRIEFFFINRASLAVFPHESRLRYYHDLLGADTTGVRGFVIENMPSFAKDEKCSSNSVKEEKQPRVLTVGYFGTLDASRGLDLIVELVSANADRVKLLVAGDGPLKGYIEEQAQRFSNIAYVGRYTGDQLEGLYEQVDFSWMYYDPDIFLHKYAAPNKFYEHLCFQVPVITNVVIPQAGFVFENNTGVVIDQDGQNFISGGKIAAEFLLSLEQFVPGPVLHNYWQTTCVDYYAAIAKQFPAIANEGSGR</sequence>